<keyword evidence="3" id="KW-1185">Reference proteome</keyword>
<dbReference type="RefSeq" id="WP_142941951.1">
    <property type="nucleotide sequence ID" value="NZ_VIKR01000002.1"/>
</dbReference>
<dbReference type="PROSITE" id="PS50801">
    <property type="entry name" value="STAS"/>
    <property type="match status" value="1"/>
</dbReference>
<dbReference type="EMBL" id="VIKR01000002">
    <property type="protein sequence ID" value="TQV75335.1"/>
    <property type="molecule type" value="Genomic_DNA"/>
</dbReference>
<evidence type="ECO:0000313" key="3">
    <source>
        <dbReference type="Proteomes" id="UP000317839"/>
    </source>
</evidence>
<dbReference type="AlphaFoldDB" id="A0A545TDP3"/>
<comment type="caution">
    <text evidence="2">The sequence shown here is derived from an EMBL/GenBank/DDBJ whole genome shotgun (WGS) entry which is preliminary data.</text>
</comment>
<organism evidence="2 3">
    <name type="scientific">Aliikangiella marina</name>
    <dbReference type="NCBI Taxonomy" id="1712262"/>
    <lineage>
        <taxon>Bacteria</taxon>
        <taxon>Pseudomonadati</taxon>
        <taxon>Pseudomonadota</taxon>
        <taxon>Gammaproteobacteria</taxon>
        <taxon>Oceanospirillales</taxon>
        <taxon>Pleioneaceae</taxon>
        <taxon>Aliikangiella</taxon>
    </lineage>
</organism>
<dbReference type="InterPro" id="IPR052746">
    <property type="entry name" value="MlaB_ABC_Transporter"/>
</dbReference>
<gene>
    <name evidence="2" type="ORF">FLL45_10405</name>
</gene>
<dbReference type="Gene3D" id="3.30.750.24">
    <property type="entry name" value="STAS domain"/>
    <property type="match status" value="1"/>
</dbReference>
<dbReference type="InterPro" id="IPR002645">
    <property type="entry name" value="STAS_dom"/>
</dbReference>
<proteinExistence type="predicted"/>
<reference evidence="2 3" key="1">
    <citation type="submission" date="2019-06" db="EMBL/GenBank/DDBJ databases">
        <title>Draft genome of Aliikangiella marina GYP-15.</title>
        <authorList>
            <person name="Wang G."/>
        </authorList>
    </citation>
    <scope>NUCLEOTIDE SEQUENCE [LARGE SCALE GENOMIC DNA]</scope>
    <source>
        <strain evidence="2 3">GYP-15</strain>
    </source>
</reference>
<protein>
    <submittedName>
        <fullName evidence="2">STAS domain-containing protein</fullName>
    </submittedName>
</protein>
<dbReference type="InterPro" id="IPR058548">
    <property type="entry name" value="MlaB-like_STAS"/>
</dbReference>
<accession>A0A545TDP3</accession>
<dbReference type="Pfam" id="PF13466">
    <property type="entry name" value="STAS_2"/>
    <property type="match status" value="1"/>
</dbReference>
<dbReference type="PANTHER" id="PTHR35849">
    <property type="entry name" value="BLR2341 PROTEIN"/>
    <property type="match status" value="1"/>
</dbReference>
<evidence type="ECO:0000259" key="1">
    <source>
        <dbReference type="PROSITE" id="PS50801"/>
    </source>
</evidence>
<name>A0A545TDP3_9GAMM</name>
<evidence type="ECO:0000313" key="2">
    <source>
        <dbReference type="EMBL" id="TQV75335.1"/>
    </source>
</evidence>
<sequence length="92" mass="10011">MTKKATISLGEALDIAHVGKLKPRLTNCLAKNLPVQIAADKIEKVDSAGLQLMCCFIREVENKGNPVTWTKTSDSIFTIAELLGLTNSLKLK</sequence>
<dbReference type="OrthoDB" id="6198515at2"/>
<dbReference type="SUPFAM" id="SSF52091">
    <property type="entry name" value="SpoIIaa-like"/>
    <property type="match status" value="1"/>
</dbReference>
<dbReference type="InterPro" id="IPR036513">
    <property type="entry name" value="STAS_dom_sf"/>
</dbReference>
<dbReference type="PANTHER" id="PTHR35849:SF2">
    <property type="entry name" value="BLR2341 PROTEIN"/>
    <property type="match status" value="1"/>
</dbReference>
<feature type="domain" description="STAS" evidence="1">
    <location>
        <begin position="1"/>
        <end position="92"/>
    </location>
</feature>
<dbReference type="Proteomes" id="UP000317839">
    <property type="component" value="Unassembled WGS sequence"/>
</dbReference>